<evidence type="ECO:0000256" key="2">
    <source>
        <dbReference type="SAM" id="Phobius"/>
    </source>
</evidence>
<feature type="transmembrane region" description="Helical" evidence="2">
    <location>
        <begin position="48"/>
        <end position="69"/>
    </location>
</feature>
<feature type="compositionally biased region" description="Basic and acidic residues" evidence="1">
    <location>
        <begin position="25"/>
        <end position="36"/>
    </location>
</feature>
<proteinExistence type="predicted"/>
<organism evidence="3 4">
    <name type="scientific">Prauserella alba</name>
    <dbReference type="NCBI Taxonomy" id="176898"/>
    <lineage>
        <taxon>Bacteria</taxon>
        <taxon>Bacillati</taxon>
        <taxon>Actinomycetota</taxon>
        <taxon>Actinomycetes</taxon>
        <taxon>Pseudonocardiales</taxon>
        <taxon>Pseudonocardiaceae</taxon>
        <taxon>Prauserella</taxon>
    </lineage>
</organism>
<evidence type="ECO:0000256" key="1">
    <source>
        <dbReference type="SAM" id="MobiDB-lite"/>
    </source>
</evidence>
<evidence type="ECO:0000313" key="3">
    <source>
        <dbReference type="EMBL" id="GAA1197242.1"/>
    </source>
</evidence>
<comment type="caution">
    <text evidence="3">The sequence shown here is derived from an EMBL/GenBank/DDBJ whole genome shotgun (WGS) entry which is preliminary data.</text>
</comment>
<name>A0ABN1V9T3_9PSEU</name>
<keyword evidence="2" id="KW-0812">Transmembrane</keyword>
<keyword evidence="2" id="KW-1133">Transmembrane helix</keyword>
<dbReference type="InterPro" id="IPR025443">
    <property type="entry name" value="DUF4307"/>
</dbReference>
<dbReference type="EMBL" id="BAAALM010000005">
    <property type="protein sequence ID" value="GAA1197242.1"/>
    <property type="molecule type" value="Genomic_DNA"/>
</dbReference>
<dbReference type="Proteomes" id="UP001500467">
    <property type="component" value="Unassembled WGS sequence"/>
</dbReference>
<protein>
    <submittedName>
        <fullName evidence="3">DUF4307 domain-containing protein</fullName>
    </submittedName>
</protein>
<keyword evidence="2" id="KW-0472">Membrane</keyword>
<accession>A0ABN1V9T3</accession>
<dbReference type="Pfam" id="PF14155">
    <property type="entry name" value="DUF4307"/>
    <property type="match status" value="1"/>
</dbReference>
<keyword evidence="4" id="KW-1185">Reference proteome</keyword>
<reference evidence="3 4" key="1">
    <citation type="journal article" date="2019" name="Int. J. Syst. Evol. Microbiol.">
        <title>The Global Catalogue of Microorganisms (GCM) 10K type strain sequencing project: providing services to taxonomists for standard genome sequencing and annotation.</title>
        <authorList>
            <consortium name="The Broad Institute Genomics Platform"/>
            <consortium name="The Broad Institute Genome Sequencing Center for Infectious Disease"/>
            <person name="Wu L."/>
            <person name="Ma J."/>
        </authorList>
    </citation>
    <scope>NUCLEOTIDE SEQUENCE [LARGE SCALE GENOMIC DNA]</scope>
    <source>
        <strain evidence="3 4">JCM 13022</strain>
    </source>
</reference>
<gene>
    <name evidence="3" type="ORF">GCM10009675_10600</name>
</gene>
<evidence type="ECO:0000313" key="4">
    <source>
        <dbReference type="Proteomes" id="UP001500467"/>
    </source>
</evidence>
<feature type="compositionally biased region" description="Low complexity" evidence="1">
    <location>
        <begin position="13"/>
        <end position="24"/>
    </location>
</feature>
<feature type="region of interest" description="Disordered" evidence="1">
    <location>
        <begin position="1"/>
        <end position="38"/>
    </location>
</feature>
<sequence length="164" mass="17922">MPEEPTSDDAARDTSAAGAAPADPQHTRDVMADRYGARRKTKPRRRLWQVWTFTAIALVASSIAAYVGYQNLAGAPIDAQRVTYDERPGNAVEITIDVSRDDPDRQGVCIVRARNRSGQESGRKEILVASGIERVSTVIQSIGRPVTADVYGCSYDIPRYLSSP</sequence>